<proteinExistence type="predicted"/>
<organism evidence="1">
    <name type="scientific">Schlesneria paludicola</name>
    <dbReference type="NCBI Taxonomy" id="360056"/>
    <lineage>
        <taxon>Bacteria</taxon>
        <taxon>Pseudomonadati</taxon>
        <taxon>Planctomycetota</taxon>
        <taxon>Planctomycetia</taxon>
        <taxon>Planctomycetales</taxon>
        <taxon>Planctomycetaceae</taxon>
        <taxon>Schlesneria</taxon>
    </lineage>
</organism>
<accession>A0A7C4LK80</accession>
<gene>
    <name evidence="1" type="ORF">ENS64_01620</name>
</gene>
<reference evidence="1" key="1">
    <citation type="journal article" date="2020" name="mSystems">
        <title>Genome- and Community-Level Interaction Insights into Carbon Utilization and Element Cycling Functions of Hydrothermarchaeota in Hydrothermal Sediment.</title>
        <authorList>
            <person name="Zhou Z."/>
            <person name="Liu Y."/>
            <person name="Xu W."/>
            <person name="Pan J."/>
            <person name="Luo Z.H."/>
            <person name="Li M."/>
        </authorList>
    </citation>
    <scope>NUCLEOTIDE SEQUENCE [LARGE SCALE GENOMIC DNA]</scope>
    <source>
        <strain evidence="1">SpSt-508</strain>
    </source>
</reference>
<dbReference type="AlphaFoldDB" id="A0A7C4LK80"/>
<protein>
    <submittedName>
        <fullName evidence="1">Uncharacterized protein</fullName>
    </submittedName>
</protein>
<name>A0A7C4LK80_9PLAN</name>
<comment type="caution">
    <text evidence="1">The sequence shown here is derived from an EMBL/GenBank/DDBJ whole genome shotgun (WGS) entry which is preliminary data.</text>
</comment>
<evidence type="ECO:0000313" key="1">
    <source>
        <dbReference type="EMBL" id="HGT37958.1"/>
    </source>
</evidence>
<dbReference type="EMBL" id="DSVQ01000004">
    <property type="protein sequence ID" value="HGT37958.1"/>
    <property type="molecule type" value="Genomic_DNA"/>
</dbReference>
<sequence>MPDRLGRRACDGPPRRIVRHGNNSLVSVVPRLARGDSIRPCRLESIKTELDANDLLLADYPEVCHPIQALEGIANRCNGQLYQGERTHIGWTAKHIVLPTLKPQGWRDERLGPFVRDDGR</sequence>